<dbReference type="AlphaFoldDB" id="A0AAD6VK67"/>
<evidence type="ECO:0000313" key="3">
    <source>
        <dbReference type="Proteomes" id="UP001219525"/>
    </source>
</evidence>
<dbReference type="GO" id="GO:0005506">
    <property type="term" value="F:iron ion binding"/>
    <property type="evidence" value="ECO:0007669"/>
    <property type="project" value="InterPro"/>
</dbReference>
<dbReference type="GO" id="GO:0020037">
    <property type="term" value="F:heme binding"/>
    <property type="evidence" value="ECO:0007669"/>
    <property type="project" value="InterPro"/>
</dbReference>
<keyword evidence="1" id="KW-0732">Signal</keyword>
<organism evidence="2 3">
    <name type="scientific">Mycena pura</name>
    <dbReference type="NCBI Taxonomy" id="153505"/>
    <lineage>
        <taxon>Eukaryota</taxon>
        <taxon>Fungi</taxon>
        <taxon>Dikarya</taxon>
        <taxon>Basidiomycota</taxon>
        <taxon>Agaricomycotina</taxon>
        <taxon>Agaricomycetes</taxon>
        <taxon>Agaricomycetidae</taxon>
        <taxon>Agaricales</taxon>
        <taxon>Marasmiineae</taxon>
        <taxon>Mycenaceae</taxon>
        <taxon>Mycena</taxon>
    </lineage>
</organism>
<evidence type="ECO:0000256" key="1">
    <source>
        <dbReference type="SAM" id="SignalP"/>
    </source>
</evidence>
<feature type="signal peptide" evidence="1">
    <location>
        <begin position="1"/>
        <end position="22"/>
    </location>
</feature>
<protein>
    <submittedName>
        <fullName evidence="2">Uncharacterized protein</fullName>
    </submittedName>
</protein>
<name>A0AAD6VK67_9AGAR</name>
<dbReference type="Gene3D" id="1.10.630.10">
    <property type="entry name" value="Cytochrome P450"/>
    <property type="match status" value="1"/>
</dbReference>
<dbReference type="InterPro" id="IPR036396">
    <property type="entry name" value="Cyt_P450_sf"/>
</dbReference>
<dbReference type="GO" id="GO:0016705">
    <property type="term" value="F:oxidoreductase activity, acting on paired donors, with incorporation or reduction of molecular oxygen"/>
    <property type="evidence" value="ECO:0007669"/>
    <property type="project" value="InterPro"/>
</dbReference>
<reference evidence="2" key="1">
    <citation type="submission" date="2023-03" db="EMBL/GenBank/DDBJ databases">
        <title>Massive genome expansion in bonnet fungi (Mycena s.s.) driven by repeated elements and novel gene families across ecological guilds.</title>
        <authorList>
            <consortium name="Lawrence Berkeley National Laboratory"/>
            <person name="Harder C.B."/>
            <person name="Miyauchi S."/>
            <person name="Viragh M."/>
            <person name="Kuo A."/>
            <person name="Thoen E."/>
            <person name="Andreopoulos B."/>
            <person name="Lu D."/>
            <person name="Skrede I."/>
            <person name="Drula E."/>
            <person name="Henrissat B."/>
            <person name="Morin E."/>
            <person name="Kohler A."/>
            <person name="Barry K."/>
            <person name="LaButti K."/>
            <person name="Morin E."/>
            <person name="Salamov A."/>
            <person name="Lipzen A."/>
            <person name="Mereny Z."/>
            <person name="Hegedus B."/>
            <person name="Baldrian P."/>
            <person name="Stursova M."/>
            <person name="Weitz H."/>
            <person name="Taylor A."/>
            <person name="Grigoriev I.V."/>
            <person name="Nagy L.G."/>
            <person name="Martin F."/>
            <person name="Kauserud H."/>
        </authorList>
    </citation>
    <scope>NUCLEOTIDE SEQUENCE</scope>
    <source>
        <strain evidence="2">9144</strain>
    </source>
</reference>
<gene>
    <name evidence="2" type="ORF">GGX14DRAFT_57720</name>
</gene>
<feature type="chain" id="PRO_5042257519" evidence="1">
    <location>
        <begin position="23"/>
        <end position="69"/>
    </location>
</feature>
<dbReference type="EMBL" id="JARJCW010000017">
    <property type="protein sequence ID" value="KAJ7215402.1"/>
    <property type="molecule type" value="Genomic_DNA"/>
</dbReference>
<dbReference type="Proteomes" id="UP001219525">
    <property type="component" value="Unassembled WGS sequence"/>
</dbReference>
<dbReference type="GO" id="GO:0004497">
    <property type="term" value="F:monooxygenase activity"/>
    <property type="evidence" value="ECO:0007669"/>
    <property type="project" value="InterPro"/>
</dbReference>
<keyword evidence="3" id="KW-1185">Reference proteome</keyword>
<evidence type="ECO:0000313" key="2">
    <source>
        <dbReference type="EMBL" id="KAJ7215402.1"/>
    </source>
</evidence>
<sequence>MATDSIWIAVVSILAMFDITKEIGGDGRPIEPSYKYEGGALFSPAPFRCSITPRSQDAISVIQATSNDV</sequence>
<proteinExistence type="predicted"/>
<accession>A0AAD6VK67</accession>
<comment type="caution">
    <text evidence="2">The sequence shown here is derived from an EMBL/GenBank/DDBJ whole genome shotgun (WGS) entry which is preliminary data.</text>
</comment>